<keyword evidence="8" id="KW-0067">ATP-binding</keyword>
<dbReference type="InterPro" id="IPR000085">
    <property type="entry name" value="RuvA"/>
</dbReference>
<feature type="domain" description="DNA helicase Holliday junction RuvA type" evidence="7">
    <location>
        <begin position="1"/>
        <end position="50"/>
    </location>
</feature>
<keyword evidence="8" id="KW-0378">Hydrolase</keyword>
<keyword evidence="3 6" id="KW-0238">DNA-binding</keyword>
<comment type="domain">
    <text evidence="6">Has three domains with a flexible linker between the domains II and III and assumes an 'L' shape. Domain III is highly mobile and contacts RuvB.</text>
</comment>
<dbReference type="GO" id="GO:0009379">
    <property type="term" value="C:Holliday junction helicase complex"/>
    <property type="evidence" value="ECO:0007669"/>
    <property type="project" value="InterPro"/>
</dbReference>
<dbReference type="InterPro" id="IPR010994">
    <property type="entry name" value="RuvA_2-like"/>
</dbReference>
<keyword evidence="5 6" id="KW-0234">DNA repair</keyword>
<comment type="caution">
    <text evidence="6">Lacks conserved residue(s) required for the propagation of feature annotation.</text>
</comment>
<reference evidence="8 9" key="1">
    <citation type="submission" date="2019-02" db="EMBL/GenBank/DDBJ databases">
        <title>Deep-cultivation of Planctomycetes and their phenomic and genomic characterization uncovers novel biology.</title>
        <authorList>
            <person name="Wiegand S."/>
            <person name="Jogler M."/>
            <person name="Boedeker C."/>
            <person name="Pinto D."/>
            <person name="Vollmers J."/>
            <person name="Rivas-Marin E."/>
            <person name="Kohn T."/>
            <person name="Peeters S.H."/>
            <person name="Heuer A."/>
            <person name="Rast P."/>
            <person name="Oberbeckmann S."/>
            <person name="Bunk B."/>
            <person name="Jeske O."/>
            <person name="Meyerdierks A."/>
            <person name="Storesund J.E."/>
            <person name="Kallscheuer N."/>
            <person name="Luecker S."/>
            <person name="Lage O.M."/>
            <person name="Pohl T."/>
            <person name="Merkel B.J."/>
            <person name="Hornburger P."/>
            <person name="Mueller R.-W."/>
            <person name="Bruemmer F."/>
            <person name="Labrenz M."/>
            <person name="Spormann A.M."/>
            <person name="Op den Camp H."/>
            <person name="Overmann J."/>
            <person name="Amann R."/>
            <person name="Jetten M.S.M."/>
            <person name="Mascher T."/>
            <person name="Medema M.H."/>
            <person name="Devos D.P."/>
            <person name="Kaster A.-K."/>
            <person name="Ovreas L."/>
            <person name="Rohde M."/>
            <person name="Galperin M.Y."/>
            <person name="Jogler C."/>
        </authorList>
    </citation>
    <scope>NUCLEOTIDE SEQUENCE [LARGE SCALE GENOMIC DNA]</scope>
    <source>
        <strain evidence="8 9">Mal4</strain>
    </source>
</reference>
<evidence type="ECO:0000256" key="4">
    <source>
        <dbReference type="ARBA" id="ARBA00023172"/>
    </source>
</evidence>
<dbReference type="GO" id="GO:0048476">
    <property type="term" value="C:Holliday junction resolvase complex"/>
    <property type="evidence" value="ECO:0007669"/>
    <property type="project" value="UniProtKB-UniRule"/>
</dbReference>
<comment type="function">
    <text evidence="6">The RuvA-RuvB-RuvC complex processes Holliday junction (HJ) DNA during genetic recombination and DNA repair, while the RuvA-RuvB complex plays an important role in the rescue of blocked DNA replication forks via replication fork reversal (RFR). RuvA specifically binds to HJ cruciform DNA, conferring on it an open structure. The RuvB hexamer acts as an ATP-dependent pump, pulling dsDNA into and through the RuvAB complex. HJ branch migration allows RuvC to scan DNA until it finds its consensus sequence, where it cleaves and resolves the cruciform DNA.</text>
</comment>
<dbReference type="Pfam" id="PF14520">
    <property type="entry name" value="HHH_5"/>
    <property type="match status" value="1"/>
</dbReference>
<name>A0A517Z7F8_9PLAN</name>
<evidence type="ECO:0000256" key="5">
    <source>
        <dbReference type="ARBA" id="ARBA00023204"/>
    </source>
</evidence>
<keyword evidence="9" id="KW-1185">Reference proteome</keyword>
<dbReference type="GO" id="GO:0009378">
    <property type="term" value="F:four-way junction helicase activity"/>
    <property type="evidence" value="ECO:0007669"/>
    <property type="project" value="InterPro"/>
</dbReference>
<dbReference type="HAMAP" id="MF_00031">
    <property type="entry name" value="DNA_HJ_migration_RuvA"/>
    <property type="match status" value="1"/>
</dbReference>
<dbReference type="Proteomes" id="UP000320496">
    <property type="component" value="Chromosome"/>
</dbReference>
<dbReference type="NCBIfam" id="TIGR00084">
    <property type="entry name" value="ruvA"/>
    <property type="match status" value="1"/>
</dbReference>
<dbReference type="InterPro" id="IPR013849">
    <property type="entry name" value="DNA_helicase_Holl-junc_RuvA_I"/>
</dbReference>
<evidence type="ECO:0000259" key="7">
    <source>
        <dbReference type="Pfam" id="PF01330"/>
    </source>
</evidence>
<keyword evidence="1 6" id="KW-0963">Cytoplasm</keyword>
<protein>
    <recommendedName>
        <fullName evidence="6">Holliday junction branch migration complex subunit RuvA</fullName>
    </recommendedName>
</protein>
<feature type="region of interest" description="Domain III" evidence="6">
    <location>
        <begin position="156"/>
        <end position="209"/>
    </location>
</feature>
<evidence type="ECO:0000313" key="9">
    <source>
        <dbReference type="Proteomes" id="UP000320496"/>
    </source>
</evidence>
<dbReference type="GO" id="GO:0005524">
    <property type="term" value="F:ATP binding"/>
    <property type="evidence" value="ECO:0007669"/>
    <property type="project" value="InterPro"/>
</dbReference>
<evidence type="ECO:0000256" key="3">
    <source>
        <dbReference type="ARBA" id="ARBA00023125"/>
    </source>
</evidence>
<comment type="similarity">
    <text evidence="6">Belongs to the RuvA family.</text>
</comment>
<dbReference type="GO" id="GO:0006281">
    <property type="term" value="P:DNA repair"/>
    <property type="evidence" value="ECO:0007669"/>
    <property type="project" value="UniProtKB-UniRule"/>
</dbReference>
<dbReference type="Pfam" id="PF01330">
    <property type="entry name" value="RuvA_N"/>
    <property type="match status" value="1"/>
</dbReference>
<evidence type="ECO:0000256" key="6">
    <source>
        <dbReference type="HAMAP-Rule" id="MF_00031"/>
    </source>
</evidence>
<dbReference type="InterPro" id="IPR011114">
    <property type="entry name" value="RuvA_C"/>
</dbReference>
<comment type="subcellular location">
    <subcellularLocation>
        <location evidence="6">Cytoplasm</location>
    </subcellularLocation>
</comment>
<dbReference type="AlphaFoldDB" id="A0A517Z7F8"/>
<dbReference type="GO" id="GO:0005737">
    <property type="term" value="C:cytoplasm"/>
    <property type="evidence" value="ECO:0007669"/>
    <property type="project" value="UniProtKB-SubCell"/>
</dbReference>
<keyword evidence="4 6" id="KW-0233">DNA recombination</keyword>
<keyword evidence="8" id="KW-0547">Nucleotide-binding</keyword>
<proteinExistence type="inferred from homology"/>
<dbReference type="KEGG" id="mri:Mal4_27080"/>
<keyword evidence="8" id="KW-0347">Helicase</keyword>
<dbReference type="GO" id="GO:0006310">
    <property type="term" value="P:DNA recombination"/>
    <property type="evidence" value="ECO:0007669"/>
    <property type="project" value="UniProtKB-UniRule"/>
</dbReference>
<dbReference type="SUPFAM" id="SSF47781">
    <property type="entry name" value="RuvA domain 2-like"/>
    <property type="match status" value="1"/>
</dbReference>
<comment type="subunit">
    <text evidence="6">Homotetramer. Forms an RuvA(8)-RuvB(12)-Holliday junction (HJ) complex. HJ DNA is sandwiched between 2 RuvA tetramers; dsDNA enters through RuvA and exits via RuvB. An RuvB hexamer assembles on each DNA strand where it exits the tetramer. Each RuvB hexamer is contacted by two RuvA subunits (via domain III) on 2 adjacent RuvB subunits; this complex drives branch migration. In the full resolvosome a probable DNA-RuvA(4)-RuvB(12)-RuvC(2) complex forms which resolves the HJ.</text>
</comment>
<dbReference type="EMBL" id="CP036275">
    <property type="protein sequence ID" value="QDU38381.1"/>
    <property type="molecule type" value="Genomic_DNA"/>
</dbReference>
<evidence type="ECO:0000313" key="8">
    <source>
        <dbReference type="EMBL" id="QDU38381.1"/>
    </source>
</evidence>
<evidence type="ECO:0000256" key="1">
    <source>
        <dbReference type="ARBA" id="ARBA00022490"/>
    </source>
</evidence>
<dbReference type="GO" id="GO:0000400">
    <property type="term" value="F:four-way junction DNA binding"/>
    <property type="evidence" value="ECO:0007669"/>
    <property type="project" value="UniProtKB-UniRule"/>
</dbReference>
<organism evidence="8 9">
    <name type="scientific">Maioricimonas rarisocia</name>
    <dbReference type="NCBI Taxonomy" id="2528026"/>
    <lineage>
        <taxon>Bacteria</taxon>
        <taxon>Pseudomonadati</taxon>
        <taxon>Planctomycetota</taxon>
        <taxon>Planctomycetia</taxon>
        <taxon>Planctomycetales</taxon>
        <taxon>Planctomycetaceae</taxon>
        <taxon>Maioricimonas</taxon>
    </lineage>
</organism>
<dbReference type="OrthoDB" id="5293449at2"/>
<dbReference type="Gene3D" id="1.10.150.20">
    <property type="entry name" value="5' to 3' exonuclease, C-terminal subdomain"/>
    <property type="match status" value="1"/>
</dbReference>
<dbReference type="CDD" id="cd14332">
    <property type="entry name" value="UBA_RuvA_C"/>
    <property type="match status" value="1"/>
</dbReference>
<sequence>MITRITGTLVELSGTEATIAAGAFEYEVFVPDFVRRQLQSQVDREVSLRTIEFLDGNVQKGGRLTPRLIGFLHKAERDFFDMICQVDGVGVKKALQAMVRPVHEVAEAIEEQDVKFLSTLPGIGPAVAERIIAKLRRKMAKFALLIERDVPPESQTGQDVLNEGYEALLALGHSPAEAREKIEQAAQAKGKFKNVEDLIQQVYLQQRPQ</sequence>
<dbReference type="InterPro" id="IPR012340">
    <property type="entry name" value="NA-bd_OB-fold"/>
</dbReference>
<keyword evidence="2 6" id="KW-0227">DNA damage</keyword>
<dbReference type="RefSeq" id="WP_145369670.1">
    <property type="nucleotide sequence ID" value="NZ_CP036275.1"/>
</dbReference>
<dbReference type="GO" id="GO:0016787">
    <property type="term" value="F:hydrolase activity"/>
    <property type="evidence" value="ECO:0007669"/>
    <property type="project" value="UniProtKB-KW"/>
</dbReference>
<evidence type="ECO:0000256" key="2">
    <source>
        <dbReference type="ARBA" id="ARBA00022763"/>
    </source>
</evidence>
<accession>A0A517Z7F8</accession>
<dbReference type="Gene3D" id="2.40.50.140">
    <property type="entry name" value="Nucleic acid-binding proteins"/>
    <property type="match status" value="1"/>
</dbReference>
<gene>
    <name evidence="6 8" type="primary">ruvA</name>
    <name evidence="8" type="ORF">Mal4_27080</name>
</gene>